<accession>A0A533ICD3</accession>
<comment type="caution">
    <text evidence="2">The sequence shown here is derived from an EMBL/GenBank/DDBJ whole genome shotgun (WGS) entry which is preliminary data.</text>
</comment>
<proteinExistence type="predicted"/>
<sequence>MQFRYRISVILLGVSLALPAFADQALVDAFTKTNRSTKWEMASKTKVNFPTFHPQGMTRIGDEIFVSSVEIIEPTEKFDTPQGGMDRTAGKGKGHLFKMSPDGELLDQVVLGEGDIYHPGGIDYDGEFIWVPVAEYRPNSNSIVYKVNPKTMKAEEVFRYPDHIGGILHDVSTSKLHAVSWGSRRFYAFDLAKDGSVSNADTPREDLMVANPAAYIDYQDCQLAIPGMALCNGVAEYTMGEQKFRLGGVDLVDLAQNRAVHATPIPVWTESGLDMPHNPAYMEATETGLRGYFMPEDDESTLYVLEAKLED</sequence>
<reference evidence="2 3" key="1">
    <citation type="journal article" date="2017" name="Nat. Commun.">
        <title>In situ click chemistry generation of cyclooxygenase-2 inhibitors.</title>
        <authorList>
            <person name="Bhardwaj A."/>
            <person name="Kaur J."/>
            <person name="Wuest M."/>
            <person name="Wuest F."/>
        </authorList>
    </citation>
    <scope>NUCLEOTIDE SEQUENCE [LARGE SCALE GENOMIC DNA]</scope>
    <source>
        <strain evidence="2">S2_012_000_R3_94</strain>
    </source>
</reference>
<gene>
    <name evidence="2" type="ORF">DI616_07360</name>
</gene>
<keyword evidence="1" id="KW-0732">Signal</keyword>
<protein>
    <submittedName>
        <fullName evidence="2">Uncharacterized protein</fullName>
    </submittedName>
</protein>
<organism evidence="2 3">
    <name type="scientific">Paracoccus denitrificans</name>
    <dbReference type="NCBI Taxonomy" id="266"/>
    <lineage>
        <taxon>Bacteria</taxon>
        <taxon>Pseudomonadati</taxon>
        <taxon>Pseudomonadota</taxon>
        <taxon>Alphaproteobacteria</taxon>
        <taxon>Rhodobacterales</taxon>
        <taxon>Paracoccaceae</taxon>
        <taxon>Paracoccus</taxon>
    </lineage>
</organism>
<dbReference type="Pfam" id="PF20055">
    <property type="entry name" value="DUF6454"/>
    <property type="match status" value="1"/>
</dbReference>
<dbReference type="AlphaFoldDB" id="A0A533ICD3"/>
<dbReference type="Proteomes" id="UP000315344">
    <property type="component" value="Unassembled WGS sequence"/>
</dbReference>
<feature type="chain" id="PRO_5021872207" evidence="1">
    <location>
        <begin position="23"/>
        <end position="311"/>
    </location>
</feature>
<dbReference type="SUPFAM" id="SSF63825">
    <property type="entry name" value="YWTD domain"/>
    <property type="match status" value="1"/>
</dbReference>
<evidence type="ECO:0000256" key="1">
    <source>
        <dbReference type="SAM" id="SignalP"/>
    </source>
</evidence>
<dbReference type="EMBL" id="VAFL01000004">
    <property type="protein sequence ID" value="TKW67452.1"/>
    <property type="molecule type" value="Genomic_DNA"/>
</dbReference>
<name>A0A533ICD3_PARDE</name>
<evidence type="ECO:0000313" key="2">
    <source>
        <dbReference type="EMBL" id="TKW67452.1"/>
    </source>
</evidence>
<dbReference type="InterPro" id="IPR046312">
    <property type="entry name" value="DUF6454"/>
</dbReference>
<feature type="signal peptide" evidence="1">
    <location>
        <begin position="1"/>
        <end position="22"/>
    </location>
</feature>
<evidence type="ECO:0000313" key="3">
    <source>
        <dbReference type="Proteomes" id="UP000315344"/>
    </source>
</evidence>